<protein>
    <submittedName>
        <fullName evidence="1">Uncharacterized protein</fullName>
    </submittedName>
</protein>
<accession>X1V5V6</accession>
<name>X1V5V6_9ZZZZ</name>
<dbReference type="AlphaFoldDB" id="X1V5V6"/>
<sequence>MEIWMWLIPLLGSLGAIGAAVAAWKSARATRKTTLAQIVIQITGTYSSSDMGESVKRLHNWRKQHPQDFAQLFEKGLREPNNITEQLDE</sequence>
<dbReference type="EMBL" id="BARW01021157">
    <property type="protein sequence ID" value="GAJ00005.1"/>
    <property type="molecule type" value="Genomic_DNA"/>
</dbReference>
<evidence type="ECO:0000313" key="1">
    <source>
        <dbReference type="EMBL" id="GAJ00005.1"/>
    </source>
</evidence>
<organism evidence="1">
    <name type="scientific">marine sediment metagenome</name>
    <dbReference type="NCBI Taxonomy" id="412755"/>
    <lineage>
        <taxon>unclassified sequences</taxon>
        <taxon>metagenomes</taxon>
        <taxon>ecological metagenomes</taxon>
    </lineage>
</organism>
<gene>
    <name evidence="1" type="ORF">S12H4_35600</name>
</gene>
<reference evidence="1" key="1">
    <citation type="journal article" date="2014" name="Front. Microbiol.">
        <title>High frequency of phylogenetically diverse reductive dehalogenase-homologous genes in deep subseafloor sedimentary metagenomes.</title>
        <authorList>
            <person name="Kawai M."/>
            <person name="Futagami T."/>
            <person name="Toyoda A."/>
            <person name="Takaki Y."/>
            <person name="Nishi S."/>
            <person name="Hori S."/>
            <person name="Arai W."/>
            <person name="Tsubouchi T."/>
            <person name="Morono Y."/>
            <person name="Uchiyama I."/>
            <person name="Ito T."/>
            <person name="Fujiyama A."/>
            <person name="Inagaki F."/>
            <person name="Takami H."/>
        </authorList>
    </citation>
    <scope>NUCLEOTIDE SEQUENCE</scope>
    <source>
        <strain evidence="1">Expedition CK06-06</strain>
    </source>
</reference>
<comment type="caution">
    <text evidence="1">The sequence shown here is derived from an EMBL/GenBank/DDBJ whole genome shotgun (WGS) entry which is preliminary data.</text>
</comment>
<proteinExistence type="predicted"/>
<feature type="non-terminal residue" evidence="1">
    <location>
        <position position="89"/>
    </location>
</feature>